<comment type="caution">
    <text evidence="1">The sequence shown here is derived from an EMBL/GenBank/DDBJ whole genome shotgun (WGS) entry which is preliminary data.</text>
</comment>
<dbReference type="Proteomes" id="UP001055811">
    <property type="component" value="Linkage Group LG05"/>
</dbReference>
<accession>A0ACB9CXL2</accession>
<dbReference type="EMBL" id="CM042013">
    <property type="protein sequence ID" value="KAI3739064.1"/>
    <property type="molecule type" value="Genomic_DNA"/>
</dbReference>
<proteinExistence type="predicted"/>
<organism evidence="1 2">
    <name type="scientific">Cichorium intybus</name>
    <name type="common">Chicory</name>
    <dbReference type="NCBI Taxonomy" id="13427"/>
    <lineage>
        <taxon>Eukaryota</taxon>
        <taxon>Viridiplantae</taxon>
        <taxon>Streptophyta</taxon>
        <taxon>Embryophyta</taxon>
        <taxon>Tracheophyta</taxon>
        <taxon>Spermatophyta</taxon>
        <taxon>Magnoliopsida</taxon>
        <taxon>eudicotyledons</taxon>
        <taxon>Gunneridae</taxon>
        <taxon>Pentapetalae</taxon>
        <taxon>asterids</taxon>
        <taxon>campanulids</taxon>
        <taxon>Asterales</taxon>
        <taxon>Asteraceae</taxon>
        <taxon>Cichorioideae</taxon>
        <taxon>Cichorieae</taxon>
        <taxon>Cichoriinae</taxon>
        <taxon>Cichorium</taxon>
    </lineage>
</organism>
<protein>
    <submittedName>
        <fullName evidence="1">Uncharacterized protein</fullName>
    </submittedName>
</protein>
<evidence type="ECO:0000313" key="2">
    <source>
        <dbReference type="Proteomes" id="UP001055811"/>
    </source>
</evidence>
<sequence>MMMLVNCSNCHKTLQLLSGDISITCAICQSITHLRDPRITHPRLQTGGYPALAQSSYAPPSLSSYNHTPPRPPLSVHGWKKAVIDGILYKFSRHEVKGCIND</sequence>
<keyword evidence="2" id="KW-1185">Reference proteome</keyword>
<reference evidence="1 2" key="2">
    <citation type="journal article" date="2022" name="Mol. Ecol. Resour.">
        <title>The genomes of chicory, endive, great burdock and yacon provide insights into Asteraceae paleo-polyploidization history and plant inulin production.</title>
        <authorList>
            <person name="Fan W."/>
            <person name="Wang S."/>
            <person name="Wang H."/>
            <person name="Wang A."/>
            <person name="Jiang F."/>
            <person name="Liu H."/>
            <person name="Zhao H."/>
            <person name="Xu D."/>
            <person name="Zhang Y."/>
        </authorList>
    </citation>
    <scope>NUCLEOTIDE SEQUENCE [LARGE SCALE GENOMIC DNA]</scope>
    <source>
        <strain evidence="2">cv. Punajuju</strain>
        <tissue evidence="1">Leaves</tissue>
    </source>
</reference>
<reference evidence="2" key="1">
    <citation type="journal article" date="2022" name="Mol. Ecol. Resour.">
        <title>The genomes of chicory, endive, great burdock and yacon provide insights into Asteraceae palaeo-polyploidization history and plant inulin production.</title>
        <authorList>
            <person name="Fan W."/>
            <person name="Wang S."/>
            <person name="Wang H."/>
            <person name="Wang A."/>
            <person name="Jiang F."/>
            <person name="Liu H."/>
            <person name="Zhao H."/>
            <person name="Xu D."/>
            <person name="Zhang Y."/>
        </authorList>
    </citation>
    <scope>NUCLEOTIDE SEQUENCE [LARGE SCALE GENOMIC DNA]</scope>
    <source>
        <strain evidence="2">cv. Punajuju</strain>
    </source>
</reference>
<evidence type="ECO:0000313" key="1">
    <source>
        <dbReference type="EMBL" id="KAI3739064.1"/>
    </source>
</evidence>
<gene>
    <name evidence="1" type="ORF">L2E82_29440</name>
</gene>
<name>A0ACB9CXL2_CICIN</name>